<evidence type="ECO:0000256" key="1">
    <source>
        <dbReference type="ARBA" id="ARBA00003681"/>
    </source>
</evidence>
<keyword evidence="5" id="KW-0598">Phosphotransferase system</keyword>
<dbReference type="RefSeq" id="WP_035391975.1">
    <property type="nucleotide sequence ID" value="NZ_JQKF01000068.1"/>
</dbReference>
<name>A0A0D8FS96_9ACTN</name>
<dbReference type="GO" id="GO:0009401">
    <property type="term" value="P:phosphoenolpyruvate-dependent sugar phosphotransferase system"/>
    <property type="evidence" value="ECO:0007669"/>
    <property type="project" value="UniProtKB-KW"/>
</dbReference>
<dbReference type="EMBL" id="JXUW01000021">
    <property type="protein sequence ID" value="KJE76158.1"/>
    <property type="molecule type" value="Genomic_DNA"/>
</dbReference>
<dbReference type="SUPFAM" id="SSF55594">
    <property type="entry name" value="HPr-like"/>
    <property type="match status" value="1"/>
</dbReference>
<dbReference type="GO" id="GO:0016740">
    <property type="term" value="F:transferase activity"/>
    <property type="evidence" value="ECO:0007669"/>
    <property type="project" value="UniProtKB-KW"/>
</dbReference>
<evidence type="ECO:0000256" key="5">
    <source>
        <dbReference type="ARBA" id="ARBA00022683"/>
    </source>
</evidence>
<evidence type="ECO:0000313" key="8">
    <source>
        <dbReference type="Proteomes" id="UP000032336"/>
    </source>
</evidence>
<keyword evidence="4" id="KW-0963">Cytoplasm</keyword>
<organism evidence="7 8">
    <name type="scientific">Ferrimicrobium acidiphilum DSM 19497</name>
    <dbReference type="NCBI Taxonomy" id="1121877"/>
    <lineage>
        <taxon>Bacteria</taxon>
        <taxon>Bacillati</taxon>
        <taxon>Actinomycetota</taxon>
        <taxon>Acidimicrobiia</taxon>
        <taxon>Acidimicrobiales</taxon>
        <taxon>Acidimicrobiaceae</taxon>
        <taxon>Ferrimicrobium</taxon>
    </lineage>
</organism>
<dbReference type="PROSITE" id="PS00369">
    <property type="entry name" value="PTS_HPR_HIS"/>
    <property type="match status" value="1"/>
</dbReference>
<evidence type="ECO:0000313" key="7">
    <source>
        <dbReference type="EMBL" id="KJE76158.1"/>
    </source>
</evidence>
<dbReference type="InterPro" id="IPR050399">
    <property type="entry name" value="HPr"/>
</dbReference>
<accession>A0A0D8FS96</accession>
<comment type="caution">
    <text evidence="7">The sequence shown here is derived from an EMBL/GenBank/DDBJ whole genome shotgun (WGS) entry which is preliminary data.</text>
</comment>
<evidence type="ECO:0000256" key="3">
    <source>
        <dbReference type="ARBA" id="ARBA00020422"/>
    </source>
</evidence>
<sequence>MAARRLRVIDPSGLHARPAARFVRAMHAAGVEGTVSKGDKVASVGSILEILGLGVDAGEVIVLDLSEQADDVIASLADLIEPCNDNGESL</sequence>
<evidence type="ECO:0000256" key="4">
    <source>
        <dbReference type="ARBA" id="ARBA00022490"/>
    </source>
</evidence>
<proteinExistence type="predicted"/>
<dbReference type="PROSITE" id="PS51350">
    <property type="entry name" value="PTS_HPR_DOM"/>
    <property type="match status" value="1"/>
</dbReference>
<dbReference type="GO" id="GO:0005737">
    <property type="term" value="C:cytoplasm"/>
    <property type="evidence" value="ECO:0007669"/>
    <property type="project" value="UniProtKB-SubCell"/>
</dbReference>
<dbReference type="CDD" id="cd00367">
    <property type="entry name" value="PTS-HPr_like"/>
    <property type="match status" value="1"/>
</dbReference>
<evidence type="ECO:0000256" key="2">
    <source>
        <dbReference type="ARBA" id="ARBA00004496"/>
    </source>
</evidence>
<dbReference type="Proteomes" id="UP000032336">
    <property type="component" value="Unassembled WGS sequence"/>
</dbReference>
<keyword evidence="7" id="KW-0808">Transferase</keyword>
<dbReference type="PANTHER" id="PTHR33705">
    <property type="entry name" value="PHOSPHOCARRIER PROTEIN HPR"/>
    <property type="match status" value="1"/>
</dbReference>
<gene>
    <name evidence="7" type="primary">ptsH</name>
    <name evidence="7" type="ORF">FEAC_21440</name>
</gene>
<dbReference type="OrthoDB" id="9809047at2"/>
<dbReference type="InterPro" id="IPR035895">
    <property type="entry name" value="HPr-like_sf"/>
</dbReference>
<protein>
    <recommendedName>
        <fullName evidence="3">Phosphocarrier protein HPr</fullName>
    </recommendedName>
</protein>
<evidence type="ECO:0000259" key="6">
    <source>
        <dbReference type="PROSITE" id="PS51350"/>
    </source>
</evidence>
<dbReference type="Gene3D" id="3.30.1340.10">
    <property type="entry name" value="HPr-like"/>
    <property type="match status" value="1"/>
</dbReference>
<dbReference type="Pfam" id="PF00381">
    <property type="entry name" value="PTS-HPr"/>
    <property type="match status" value="1"/>
</dbReference>
<dbReference type="NCBIfam" id="TIGR01003">
    <property type="entry name" value="PTS_HPr_family"/>
    <property type="match status" value="1"/>
</dbReference>
<dbReference type="PANTHER" id="PTHR33705:SF2">
    <property type="entry name" value="PHOSPHOCARRIER PROTEIN NPR"/>
    <property type="match status" value="1"/>
</dbReference>
<dbReference type="STRING" id="1121877.FEAC_21440"/>
<comment type="subcellular location">
    <subcellularLocation>
        <location evidence="2">Cytoplasm</location>
    </subcellularLocation>
</comment>
<dbReference type="PRINTS" id="PR00107">
    <property type="entry name" value="PHOSPHOCPHPR"/>
</dbReference>
<dbReference type="InterPro" id="IPR001020">
    <property type="entry name" value="PTS_HPr_His_P_site"/>
</dbReference>
<feature type="domain" description="HPr" evidence="6">
    <location>
        <begin position="1"/>
        <end position="90"/>
    </location>
</feature>
<keyword evidence="8" id="KW-1185">Reference proteome</keyword>
<dbReference type="AlphaFoldDB" id="A0A0D8FS96"/>
<comment type="function">
    <text evidence="1">General (non sugar-specific) component of the phosphoenolpyruvate-dependent sugar phosphotransferase system (sugar PTS). This major carbohydrate active-transport system catalyzes the phosphorylation of incoming sugar substrates concomitantly with their translocation across the cell membrane. The phosphoryl group from phosphoenolpyruvate (PEP) is transferred to the phosphoryl carrier protein HPr by enzyme I. Phospho-HPr then transfers it to the PTS EIIA domain.</text>
</comment>
<dbReference type="GeneID" id="78373216"/>
<dbReference type="InterPro" id="IPR000032">
    <property type="entry name" value="HPr-like"/>
</dbReference>
<reference evidence="7 8" key="1">
    <citation type="submission" date="2015-01" db="EMBL/GenBank/DDBJ databases">
        <title>Draft genome of the acidophilic iron oxidizer Ferrimicrobium acidiphilum strain T23.</title>
        <authorList>
            <person name="Poehlein A."/>
            <person name="Eisen S."/>
            <person name="Schloemann M."/>
            <person name="Johnson B.D."/>
            <person name="Daniel R."/>
            <person name="Muehling M."/>
        </authorList>
    </citation>
    <scope>NUCLEOTIDE SEQUENCE [LARGE SCALE GENOMIC DNA]</scope>
    <source>
        <strain evidence="7 8">T23</strain>
    </source>
</reference>